<name>G2GZX5_9ENTR</name>
<dbReference type="PRINTS" id="PR00281">
    <property type="entry name" value="HOKGEFTOXIC"/>
</dbReference>
<evidence type="ECO:0000256" key="6">
    <source>
        <dbReference type="ARBA" id="ARBA00022989"/>
    </source>
</evidence>
<proteinExistence type="inferred from homology"/>
<keyword evidence="5 8" id="KW-0812">Transmembrane</keyword>
<dbReference type="EMBL" id="AGCA01000330">
    <property type="protein sequence ID" value="EGY28704.1"/>
    <property type="molecule type" value="Genomic_DNA"/>
</dbReference>
<feature type="transmembrane region" description="Helical" evidence="8">
    <location>
        <begin position="24"/>
        <end position="43"/>
    </location>
</feature>
<evidence type="ECO:0000256" key="8">
    <source>
        <dbReference type="RuleBase" id="RU221113"/>
    </source>
</evidence>
<dbReference type="AlphaFoldDB" id="G2GZX5"/>
<evidence type="ECO:0000256" key="4">
    <source>
        <dbReference type="ARBA" id="ARBA00022649"/>
    </source>
</evidence>
<evidence type="ECO:0000256" key="5">
    <source>
        <dbReference type="ARBA" id="ARBA00022692"/>
    </source>
</evidence>
<keyword evidence="6 8" id="KW-1133">Transmembrane helix</keyword>
<dbReference type="Proteomes" id="UP000004116">
    <property type="component" value="Unassembled WGS sequence"/>
</dbReference>
<evidence type="ECO:0000313" key="9">
    <source>
        <dbReference type="EMBL" id="EGY28704.1"/>
    </source>
</evidence>
<evidence type="ECO:0000313" key="10">
    <source>
        <dbReference type="Proteomes" id="UP000004116"/>
    </source>
</evidence>
<evidence type="ECO:0000256" key="3">
    <source>
        <dbReference type="ARBA" id="ARBA00022519"/>
    </source>
</evidence>
<organism evidence="9 10">
    <name type="scientific">Candidatus Regiella insecticola 5.15</name>
    <dbReference type="NCBI Taxonomy" id="1005043"/>
    <lineage>
        <taxon>Bacteria</taxon>
        <taxon>Pseudomonadati</taxon>
        <taxon>Pseudomonadota</taxon>
        <taxon>Gammaproteobacteria</taxon>
        <taxon>Enterobacterales</taxon>
        <taxon>Enterobacteriaceae</taxon>
        <taxon>aphid secondary symbionts</taxon>
        <taxon>Candidatus Regiella</taxon>
    </lineage>
</organism>
<comment type="similarity">
    <text evidence="8">Belongs to the hok/gef family.</text>
</comment>
<accession>G2GZX5</accession>
<keyword evidence="7 8" id="KW-0472">Membrane</keyword>
<dbReference type="PROSITE" id="PS00556">
    <property type="entry name" value="HOK_GEF"/>
    <property type="match status" value="1"/>
</dbReference>
<keyword evidence="4" id="KW-1277">Toxin-antitoxin system</keyword>
<keyword evidence="3" id="KW-0997">Cell inner membrane</keyword>
<reference evidence="9 10" key="1">
    <citation type="journal article" date="2012" name="Genome Res.">
        <title>Genomic basis of endosymbiont-conferred protection against an insect parasitoid.</title>
        <authorList>
            <person name="Hansen A.K."/>
            <person name="Vorburger C."/>
            <person name="Moran N.A."/>
        </authorList>
    </citation>
    <scope>NUCLEOTIDE SEQUENCE [LARGE SCALE GENOMIC DNA]</scope>
    <source>
        <strain evidence="10">R5.15</strain>
    </source>
</reference>
<keyword evidence="2" id="KW-1003">Cell membrane</keyword>
<comment type="subcellular location">
    <subcellularLocation>
        <location evidence="1 8">Cell inner membrane</location>
        <topology evidence="1 8">Single-pass membrane protein</topology>
    </subcellularLocation>
</comment>
<protein>
    <submittedName>
        <fullName evidence="9">Hok/gef family protein</fullName>
    </submittedName>
</protein>
<dbReference type="InterPro" id="IPR000021">
    <property type="entry name" value="Hok/gef_toxin"/>
</dbReference>
<gene>
    <name evidence="9" type="ORF">Rin_00013550</name>
</gene>
<evidence type="ECO:0000256" key="2">
    <source>
        <dbReference type="ARBA" id="ARBA00022475"/>
    </source>
</evidence>
<keyword evidence="10" id="KW-1185">Reference proteome</keyword>
<dbReference type="InterPro" id="IPR018084">
    <property type="entry name" value="Hok/gef_toxin_CS"/>
</dbReference>
<comment type="caution">
    <text evidence="9">The sequence shown here is derived from an EMBL/GenBank/DDBJ whole genome shotgun (WGS) entry which is preliminary data.</text>
</comment>
<dbReference type="GO" id="GO:0005886">
    <property type="term" value="C:plasma membrane"/>
    <property type="evidence" value="ECO:0007669"/>
    <property type="project" value="UniProtKB-SubCell"/>
</dbReference>
<dbReference type="Pfam" id="PF01848">
    <property type="entry name" value="HOK_GEF"/>
    <property type="match status" value="1"/>
</dbReference>
<evidence type="ECO:0000256" key="1">
    <source>
        <dbReference type="ARBA" id="ARBA00004377"/>
    </source>
</evidence>
<sequence>MNQQHKNSLLTAVMQSEVKMSRRLILYGLIVICVTILVFTWMVRGSLCELSIKQGNTEFSVVLAYEAKR</sequence>
<evidence type="ECO:0000256" key="7">
    <source>
        <dbReference type="ARBA" id="ARBA00023136"/>
    </source>
</evidence>